<protein>
    <submittedName>
        <fullName evidence="1">Uncharacterized protein</fullName>
    </submittedName>
</protein>
<sequence>MMLKGNTVFYATSANDVLLVIFCLILLLLAMHFCYAVEYADERITAAMRRHRERTFRSAGGSSNGYARFE</sequence>
<dbReference type="EMBL" id="MN739119">
    <property type="protein sequence ID" value="QHS89753.1"/>
    <property type="molecule type" value="Genomic_DNA"/>
</dbReference>
<dbReference type="AlphaFoldDB" id="A0A6C0BEE4"/>
<reference evidence="1" key="1">
    <citation type="journal article" date="2020" name="Nature">
        <title>Giant virus diversity and host interactions through global metagenomics.</title>
        <authorList>
            <person name="Schulz F."/>
            <person name="Roux S."/>
            <person name="Paez-Espino D."/>
            <person name="Jungbluth S."/>
            <person name="Walsh D.A."/>
            <person name="Denef V.J."/>
            <person name="McMahon K.D."/>
            <person name="Konstantinidis K.T."/>
            <person name="Eloe-Fadrosh E.A."/>
            <person name="Kyrpides N.C."/>
            <person name="Woyke T."/>
        </authorList>
    </citation>
    <scope>NUCLEOTIDE SEQUENCE</scope>
    <source>
        <strain evidence="1">GVMAG-M-3300010160-26</strain>
    </source>
</reference>
<proteinExistence type="predicted"/>
<evidence type="ECO:0000313" key="1">
    <source>
        <dbReference type="EMBL" id="QHS89753.1"/>
    </source>
</evidence>
<name>A0A6C0BEE4_9ZZZZ</name>
<organism evidence="1">
    <name type="scientific">viral metagenome</name>
    <dbReference type="NCBI Taxonomy" id="1070528"/>
    <lineage>
        <taxon>unclassified sequences</taxon>
        <taxon>metagenomes</taxon>
        <taxon>organismal metagenomes</taxon>
    </lineage>
</organism>
<accession>A0A6C0BEE4</accession>